<dbReference type="InterPro" id="IPR050696">
    <property type="entry name" value="FtsA/MreB"/>
</dbReference>
<dbReference type="PANTHER" id="PTHR32432:SF3">
    <property type="entry name" value="ETHANOLAMINE UTILIZATION PROTEIN EUTJ"/>
    <property type="match status" value="1"/>
</dbReference>
<comment type="caution">
    <text evidence="1">The sequence shown here is derived from an EMBL/GenBank/DDBJ whole genome shotgun (WGS) entry which is preliminary data.</text>
</comment>
<proteinExistence type="predicted"/>
<dbReference type="SUPFAM" id="SSF53067">
    <property type="entry name" value="Actin-like ATPase domain"/>
    <property type="match status" value="2"/>
</dbReference>
<dbReference type="PANTHER" id="PTHR32432">
    <property type="entry name" value="CELL DIVISION PROTEIN FTSA-RELATED"/>
    <property type="match status" value="1"/>
</dbReference>
<dbReference type="AlphaFoldDB" id="A0A1J5RL00"/>
<sequence>MLQRVFASLWRSVAGREPYDIGMLIGQEMLHLMQLRPGTAGPVILAATSISHESSRDDLIANPLRLKSLIKRAFAEQPFHGSRVVTCLPSDHVRMLLLNYTVAEGASESDSVIHELRQRVHEELDGMVVDFIPVRQEHPSPSKEAIVAMAARNKVMDYLDMMSRAGLQVTALDVVPIALARLMSWINAAETTAFPNLLLINFGSLNSYLTVIWGRRLMLDRPVEFSEQRLLSRLKNILDIAEPEGMHLLLEHGLGTSAESDDGNEISHTLKEVLRPEFAALKAEVNKTLVYTASRTHGRSIDGIYVVGSIAHYPGIHDLLREQFSVPPKILDPCSIFEHHLTDKELSWLRPHSGVAAATGLALRGVPILWPTSI</sequence>
<name>A0A1J5RL00_9ZZZZ</name>
<dbReference type="InterPro" id="IPR043129">
    <property type="entry name" value="ATPase_NBD"/>
</dbReference>
<dbReference type="Pfam" id="PF11104">
    <property type="entry name" value="PilM_2"/>
    <property type="match status" value="1"/>
</dbReference>
<dbReference type="Gene3D" id="3.30.1490.300">
    <property type="match status" value="1"/>
</dbReference>
<gene>
    <name evidence="1" type="ORF">GALL_218150</name>
</gene>
<dbReference type="InterPro" id="IPR005883">
    <property type="entry name" value="PilM"/>
</dbReference>
<dbReference type="EMBL" id="MLJW01000153">
    <property type="protein sequence ID" value="OIQ96186.1"/>
    <property type="molecule type" value="Genomic_DNA"/>
</dbReference>
<protein>
    <submittedName>
        <fullName evidence="1">Competence protein A</fullName>
    </submittedName>
</protein>
<dbReference type="Gene3D" id="3.30.420.40">
    <property type="match status" value="2"/>
</dbReference>
<organism evidence="1">
    <name type="scientific">mine drainage metagenome</name>
    <dbReference type="NCBI Taxonomy" id="410659"/>
    <lineage>
        <taxon>unclassified sequences</taxon>
        <taxon>metagenomes</taxon>
        <taxon>ecological metagenomes</taxon>
    </lineage>
</organism>
<evidence type="ECO:0000313" key="1">
    <source>
        <dbReference type="EMBL" id="OIQ96186.1"/>
    </source>
</evidence>
<reference evidence="1" key="1">
    <citation type="submission" date="2016-10" db="EMBL/GenBank/DDBJ databases">
        <title>Sequence of Gallionella enrichment culture.</title>
        <authorList>
            <person name="Poehlein A."/>
            <person name="Muehling M."/>
            <person name="Daniel R."/>
        </authorList>
    </citation>
    <scope>NUCLEOTIDE SEQUENCE</scope>
</reference>
<accession>A0A1J5RL00</accession>